<evidence type="ECO:0000313" key="7">
    <source>
        <dbReference type="Proteomes" id="UP000541444"/>
    </source>
</evidence>
<dbReference type="GO" id="GO:0016567">
    <property type="term" value="P:protein ubiquitination"/>
    <property type="evidence" value="ECO:0007669"/>
    <property type="project" value="UniProtKB-UniPathway"/>
</dbReference>
<feature type="domain" description="NPH3" evidence="5">
    <location>
        <begin position="1"/>
        <end position="35"/>
    </location>
</feature>
<dbReference type="EMBL" id="JACGCM010000715">
    <property type="protein sequence ID" value="KAF6167848.1"/>
    <property type="molecule type" value="Genomic_DNA"/>
</dbReference>
<reference evidence="6 7" key="1">
    <citation type="journal article" date="2020" name="IScience">
        <title>Genome Sequencing of the Endangered Kingdonia uniflora (Circaeasteraceae, Ranunculales) Reveals Potential Mechanisms of Evolutionary Specialization.</title>
        <authorList>
            <person name="Sun Y."/>
            <person name="Deng T."/>
            <person name="Zhang A."/>
            <person name="Moore M.J."/>
            <person name="Landis J.B."/>
            <person name="Lin N."/>
            <person name="Zhang H."/>
            <person name="Zhang X."/>
            <person name="Huang J."/>
            <person name="Zhang X."/>
            <person name="Sun H."/>
            <person name="Wang H."/>
        </authorList>
    </citation>
    <scope>NUCLEOTIDE SEQUENCE [LARGE SCALE GENOMIC DNA]</scope>
    <source>
        <strain evidence="6">TB1705</strain>
        <tissue evidence="6">Leaf</tissue>
    </source>
</reference>
<gene>
    <name evidence="6" type="ORF">GIB67_027626</name>
</gene>
<dbReference type="InterPro" id="IPR043454">
    <property type="entry name" value="NPH3/RPT2-like"/>
</dbReference>
<evidence type="ECO:0000256" key="1">
    <source>
        <dbReference type="ARBA" id="ARBA00022786"/>
    </source>
</evidence>
<evidence type="ECO:0000256" key="3">
    <source>
        <dbReference type="SAM" id="Coils"/>
    </source>
</evidence>
<dbReference type="UniPathway" id="UPA00143"/>
<keyword evidence="7" id="KW-1185">Reference proteome</keyword>
<dbReference type="Proteomes" id="UP000541444">
    <property type="component" value="Unassembled WGS sequence"/>
</dbReference>
<evidence type="ECO:0000259" key="5">
    <source>
        <dbReference type="PROSITE" id="PS51649"/>
    </source>
</evidence>
<accession>A0A7J7NLM4</accession>
<sequence length="1194" mass="136345">MNCQKLSLEACTHAAQNERLPLRVVVQVLFFEQLRLRTSIAGWFFVNDNLENSRALSGNLALPSNDGATQADITNDGIHGQVVGISDMRLRASELEKECLGMKQKLEKFGKTKSSWNIFSKFGCRRSNATKSKASKACNSKAPPPTPIPLVNEDENYEKVIMVRTRRMVYEEKASAKMCKLKLRYFGDQSVAMPTPIPDYRRITASNVGGVSASLRRTRLRRQIGADVSARQYRRYPTKEWIIRMYRIEQVIESRGKNIFLDIEYIAEVRKRIFKMFGYDYDLPESKFKFEGLYSRARELEIGRHFYSEIFREVILEPVARKEAMRQIVEEEIEEENARIAGGELISWEKIAETESRRWLYNNVVKEGFGASSDSYLDVEESNLILKLIIGMETSIDMETSTSSYTVETKHGEYVNVESEGEDEVVPAQFLDFPDRLVSYPPNSGVFREFCKSKALVGGIWGNVVEHTGRGVDKSISLEYFDENVQGDLDEGFLCYLSQLEYGLSLPHCNLAKGIINIIRDCLAQLNGNIWKVILVCESLYRLWEENEVEGRISPEDILQYYGVKNYSATGGTYFCSSSSRPLFFNLNLAGRMWNNNVIWVKGDCLQREDEEPMKLLYRTVKKSPQSKVMNESMLDTVAQEGVKLEIVLKELGIKRNKRANNRFEKVQKSQMKKLMTGAEASKKRGADGEKPPHLLKATDLDFTDVPKATMSSKLVMKFSKKKTGKRGSASGTTGSDELRAVEDRVRLAARKGTEEMSAYAQLKLGKMTASLLKGICLRIEEGKTELKNGKVELEKRTRAQLLLVRYSKAEVRAIMDGTYIEEDEVEENVPGVVGGLDGVSPRTELENQGEDNEKVELESTRLSEQETLQYNQEYVVEFDRIREANEDREDQYVKVHFKFVEATQIVDDLTRKIEEKDAKIKKGQKELAEAKEKTKKLKSQNDVLMVKSKEADMARYSKSEIAVDQLSESLLAKDTNFWMVQRRCDKLNERVAQLMADLATANLPVRKAEAGGWSKKKKARIKAHVQRGNEYLRESQGKLDIALGRERELEGVIRGKDQLIGKKDELLKKSPAGKSTGKDKELEELRAQLPELSVTSKAEQDKAAEKVAEHNVIMSHAEEHMTRQYDRYKDLQECYQRLKKHFSQEVRRLEFERDTLHDYLSGRGCICKVDVYRGNCMNAMEIEFDSRPAELVE</sequence>
<dbReference type="PANTHER" id="PTHR32370">
    <property type="entry name" value="OS12G0117600 PROTEIN"/>
    <property type="match status" value="1"/>
</dbReference>
<evidence type="ECO:0000313" key="6">
    <source>
        <dbReference type="EMBL" id="KAF6167848.1"/>
    </source>
</evidence>
<feature type="coiled-coil region" evidence="3">
    <location>
        <begin position="907"/>
        <end position="948"/>
    </location>
</feature>
<evidence type="ECO:0000256" key="2">
    <source>
        <dbReference type="PROSITE-ProRule" id="PRU00982"/>
    </source>
</evidence>
<comment type="caution">
    <text evidence="6">The sequence shown here is derived from an EMBL/GenBank/DDBJ whole genome shotgun (WGS) entry which is preliminary data.</text>
</comment>
<name>A0A7J7NLM4_9MAGN</name>
<protein>
    <recommendedName>
        <fullName evidence="5">NPH3 domain-containing protein</fullName>
    </recommendedName>
</protein>
<organism evidence="6 7">
    <name type="scientific">Kingdonia uniflora</name>
    <dbReference type="NCBI Taxonomy" id="39325"/>
    <lineage>
        <taxon>Eukaryota</taxon>
        <taxon>Viridiplantae</taxon>
        <taxon>Streptophyta</taxon>
        <taxon>Embryophyta</taxon>
        <taxon>Tracheophyta</taxon>
        <taxon>Spermatophyta</taxon>
        <taxon>Magnoliopsida</taxon>
        <taxon>Ranunculales</taxon>
        <taxon>Circaeasteraceae</taxon>
        <taxon>Kingdonia</taxon>
    </lineage>
</organism>
<dbReference type="PROSITE" id="PS51649">
    <property type="entry name" value="NPH3"/>
    <property type="match status" value="1"/>
</dbReference>
<evidence type="ECO:0000256" key="4">
    <source>
        <dbReference type="SAM" id="MobiDB-lite"/>
    </source>
</evidence>
<comment type="similarity">
    <text evidence="2">Belongs to the NPH3 family.</text>
</comment>
<dbReference type="AlphaFoldDB" id="A0A7J7NLM4"/>
<proteinExistence type="inferred from homology"/>
<keyword evidence="3" id="KW-0175">Coiled coil</keyword>
<feature type="compositionally biased region" description="Basic and acidic residues" evidence="4">
    <location>
        <begin position="681"/>
        <end position="695"/>
    </location>
</feature>
<feature type="region of interest" description="Disordered" evidence="4">
    <location>
        <begin position="671"/>
        <end position="695"/>
    </location>
</feature>
<keyword evidence="1" id="KW-0833">Ubl conjugation pathway</keyword>
<dbReference type="OrthoDB" id="2019763at2759"/>
<dbReference type="InterPro" id="IPR027356">
    <property type="entry name" value="NPH3_dom"/>
</dbReference>
<feature type="region of interest" description="Disordered" evidence="4">
    <location>
        <begin position="832"/>
        <end position="853"/>
    </location>
</feature>